<gene>
    <name evidence="1" type="ORF">QFI66_009770</name>
</gene>
<organism evidence="1 2">
    <name type="scientific">Raoultella scottii</name>
    <dbReference type="NCBI Taxonomy" id="3040937"/>
    <lineage>
        <taxon>Bacteria</taxon>
        <taxon>Pseudomonadati</taxon>
        <taxon>Pseudomonadota</taxon>
        <taxon>Gammaproteobacteria</taxon>
        <taxon>Enterobacterales</taxon>
        <taxon>Enterobacteriaceae</taxon>
        <taxon>Klebsiella/Raoultella group</taxon>
        <taxon>Raoultella</taxon>
    </lineage>
</organism>
<evidence type="ECO:0000313" key="1">
    <source>
        <dbReference type="EMBL" id="MEK0248391.1"/>
    </source>
</evidence>
<evidence type="ECO:0000313" key="2">
    <source>
        <dbReference type="Proteomes" id="UP001334005"/>
    </source>
</evidence>
<comment type="caution">
    <text evidence="1">The sequence shown here is derived from an EMBL/GenBank/DDBJ whole genome shotgun (WGS) entry which is preliminary data.</text>
</comment>
<dbReference type="RefSeq" id="WP_331834475.1">
    <property type="nucleotide sequence ID" value="NZ_JARXNH020000053.1"/>
</dbReference>
<protein>
    <recommendedName>
        <fullName evidence="3">Flavoprotein</fullName>
    </recommendedName>
</protein>
<sequence length="228" mass="24696">MTDEEIERLVTRIIQRLQPPVLVMVAAADGYRQAIRRRLAGCGHPLHIVLDEGTPDAACWQETGTIVPASAWQEALPAMAWRAVIVPFLDYPLAADLTNGNLRSPFARRLHEALLGGLPVLALRYHCDPGSELNQLCGAAAHSAYAGQMRSTLARLTECGVTLCDMNELLERLTSGSAAATPASAARRYLTVTDVVNNPALASAPDAELTDAAIDFLKNRKKEPYLNK</sequence>
<dbReference type="EMBL" id="JARXNH020000053">
    <property type="protein sequence ID" value="MEK0248391.1"/>
    <property type="molecule type" value="Genomic_DNA"/>
</dbReference>
<reference evidence="1 2" key="1">
    <citation type="submission" date="2024-03" db="EMBL/GenBank/DDBJ databases">
        <title>Two novel Raoultella species associated with bleeding cankers of broadleaf hosts, Raoultella scottia sp. nov. and Raoultella lignicola sp. nov.</title>
        <authorList>
            <person name="Brady C.L."/>
        </authorList>
    </citation>
    <scope>NUCLEOTIDE SEQUENCE [LARGE SCALE GENOMIC DNA]</scope>
    <source>
        <strain evidence="1 2">BAC 10a-01-01</strain>
    </source>
</reference>
<keyword evidence="2" id="KW-1185">Reference proteome</keyword>
<evidence type="ECO:0008006" key="3">
    <source>
        <dbReference type="Google" id="ProtNLM"/>
    </source>
</evidence>
<proteinExistence type="predicted"/>
<accession>A0ABU8Z5I1</accession>
<name>A0ABU8Z5I1_9ENTR</name>
<dbReference type="Proteomes" id="UP001334005">
    <property type="component" value="Unassembled WGS sequence"/>
</dbReference>